<dbReference type="Gene3D" id="1.10.1900.20">
    <property type="entry name" value="Ribosomal protein L20"/>
    <property type="match status" value="1"/>
</dbReference>
<dbReference type="PANTHER" id="PTHR10986">
    <property type="entry name" value="39S RIBOSOMAL PROTEIN L20"/>
    <property type="match status" value="1"/>
</dbReference>
<keyword evidence="5 7" id="KW-0687">Ribonucleoprotein</keyword>
<sequence length="129" mass="14421">MPRTKGGVKHAKKKKKVMKAAKGFRGGFGTIYRSAIEFTMRAKKYATRDRQQKKRHFRTLWVTRLSAALRERGLSYNRFIPALVAAGIELNRKMLSELAITDPAAFDKIVEAARPHIQSPKAKAAPAAA</sequence>
<dbReference type="GO" id="GO:0019843">
    <property type="term" value="F:rRNA binding"/>
    <property type="evidence" value="ECO:0007669"/>
    <property type="project" value="UniProtKB-UniRule"/>
</dbReference>
<evidence type="ECO:0000313" key="9">
    <source>
        <dbReference type="EMBL" id="CAA9437970.1"/>
    </source>
</evidence>
<evidence type="ECO:0000256" key="3">
    <source>
        <dbReference type="ARBA" id="ARBA00022884"/>
    </source>
</evidence>
<dbReference type="EMBL" id="CADCUQ010000912">
    <property type="protein sequence ID" value="CAA9437970.1"/>
    <property type="molecule type" value="Genomic_DNA"/>
</dbReference>
<evidence type="ECO:0000256" key="1">
    <source>
        <dbReference type="ARBA" id="ARBA00007698"/>
    </source>
</evidence>
<dbReference type="CDD" id="cd07026">
    <property type="entry name" value="Ribosomal_L20"/>
    <property type="match status" value="1"/>
</dbReference>
<dbReference type="HAMAP" id="MF_00382">
    <property type="entry name" value="Ribosomal_bL20"/>
    <property type="match status" value="1"/>
</dbReference>
<dbReference type="GO" id="GO:0003735">
    <property type="term" value="F:structural constituent of ribosome"/>
    <property type="evidence" value="ECO:0007669"/>
    <property type="project" value="InterPro"/>
</dbReference>
<dbReference type="GO" id="GO:0006412">
    <property type="term" value="P:translation"/>
    <property type="evidence" value="ECO:0007669"/>
    <property type="project" value="InterPro"/>
</dbReference>
<gene>
    <name evidence="7" type="primary">rplT</name>
    <name evidence="9" type="ORF">AVDCRST_MAG64-3935</name>
</gene>
<reference evidence="9" key="1">
    <citation type="submission" date="2020-02" db="EMBL/GenBank/DDBJ databases">
        <authorList>
            <person name="Meier V. D."/>
        </authorList>
    </citation>
    <scope>NUCLEOTIDE SEQUENCE</scope>
    <source>
        <strain evidence="9">AVDCRST_MAG64</strain>
    </source>
</reference>
<evidence type="ECO:0000256" key="6">
    <source>
        <dbReference type="ARBA" id="ARBA00035172"/>
    </source>
</evidence>
<dbReference type="GO" id="GO:1990904">
    <property type="term" value="C:ribonucleoprotein complex"/>
    <property type="evidence" value="ECO:0007669"/>
    <property type="project" value="UniProtKB-KW"/>
</dbReference>
<dbReference type="Pfam" id="PF00453">
    <property type="entry name" value="Ribosomal_L20"/>
    <property type="match status" value="1"/>
</dbReference>
<name>A0A6J4QA24_9BACT</name>
<evidence type="ECO:0000256" key="2">
    <source>
        <dbReference type="ARBA" id="ARBA00022730"/>
    </source>
</evidence>
<dbReference type="GO" id="GO:0005840">
    <property type="term" value="C:ribosome"/>
    <property type="evidence" value="ECO:0007669"/>
    <property type="project" value="UniProtKB-KW"/>
</dbReference>
<organism evidence="9">
    <name type="scientific">uncultured Phycisphaerae bacterium</name>
    <dbReference type="NCBI Taxonomy" id="904963"/>
    <lineage>
        <taxon>Bacteria</taxon>
        <taxon>Pseudomonadati</taxon>
        <taxon>Planctomycetota</taxon>
        <taxon>Phycisphaerae</taxon>
        <taxon>environmental samples</taxon>
    </lineage>
</organism>
<dbReference type="AlphaFoldDB" id="A0A6J4QA24"/>
<dbReference type="PRINTS" id="PR00062">
    <property type="entry name" value="RIBOSOMALL20"/>
</dbReference>
<keyword evidence="4 7" id="KW-0689">Ribosomal protein</keyword>
<evidence type="ECO:0000256" key="8">
    <source>
        <dbReference type="RuleBase" id="RU000560"/>
    </source>
</evidence>
<dbReference type="SUPFAM" id="SSF74731">
    <property type="entry name" value="Ribosomal protein L20"/>
    <property type="match status" value="1"/>
</dbReference>
<evidence type="ECO:0000256" key="7">
    <source>
        <dbReference type="HAMAP-Rule" id="MF_00382"/>
    </source>
</evidence>
<proteinExistence type="inferred from homology"/>
<dbReference type="InterPro" id="IPR049946">
    <property type="entry name" value="RIBOSOMAL_L20_CS"/>
</dbReference>
<comment type="similarity">
    <text evidence="1 7 8">Belongs to the bacterial ribosomal protein bL20 family.</text>
</comment>
<evidence type="ECO:0000256" key="4">
    <source>
        <dbReference type="ARBA" id="ARBA00022980"/>
    </source>
</evidence>
<keyword evidence="3 7" id="KW-0694">RNA-binding</keyword>
<comment type="function">
    <text evidence="7 8">Binds directly to 23S ribosomal RNA and is necessary for the in vitro assembly process of the 50S ribosomal subunit. It is not involved in the protein synthesizing functions of that subunit.</text>
</comment>
<dbReference type="NCBIfam" id="TIGR01032">
    <property type="entry name" value="rplT_bact"/>
    <property type="match status" value="1"/>
</dbReference>
<keyword evidence="2 7" id="KW-0699">rRNA-binding</keyword>
<dbReference type="InterPro" id="IPR035566">
    <property type="entry name" value="Ribosomal_protein_bL20_C"/>
</dbReference>
<accession>A0A6J4QA24</accession>
<dbReference type="FunFam" id="1.10.1900.20:FF:000001">
    <property type="entry name" value="50S ribosomal protein L20"/>
    <property type="match status" value="1"/>
</dbReference>
<dbReference type="PROSITE" id="PS00937">
    <property type="entry name" value="RIBOSOMAL_L20"/>
    <property type="match status" value="1"/>
</dbReference>
<evidence type="ECO:0000256" key="5">
    <source>
        <dbReference type="ARBA" id="ARBA00023274"/>
    </source>
</evidence>
<protein>
    <recommendedName>
        <fullName evidence="6 7">Large ribosomal subunit protein bL20</fullName>
    </recommendedName>
</protein>
<dbReference type="InterPro" id="IPR005813">
    <property type="entry name" value="Ribosomal_bL20"/>
</dbReference>
<dbReference type="GO" id="GO:0000027">
    <property type="term" value="P:ribosomal large subunit assembly"/>
    <property type="evidence" value="ECO:0007669"/>
    <property type="project" value="UniProtKB-UniRule"/>
</dbReference>
<dbReference type="Gene3D" id="6.10.160.10">
    <property type="match status" value="1"/>
</dbReference>